<evidence type="ECO:0000313" key="3">
    <source>
        <dbReference type="Proteomes" id="UP000301309"/>
    </source>
</evidence>
<reference evidence="2 3" key="1">
    <citation type="journal article" date="2020" name="Int. J. Syst. Evol. Microbiol.">
        <title>Reclassification of Streptomyces castelarensis and Streptomyces sporoclivatus as later heterotypic synonyms of Streptomyces antimycoticus.</title>
        <authorList>
            <person name="Komaki H."/>
            <person name="Tamura T."/>
        </authorList>
    </citation>
    <scope>NUCLEOTIDE SEQUENCE [LARGE SCALE GENOMIC DNA]</scope>
    <source>
        <strain evidence="2 3">NBRC 13459</strain>
    </source>
</reference>
<evidence type="ECO:0000313" key="2">
    <source>
        <dbReference type="EMBL" id="GDY51202.1"/>
    </source>
</evidence>
<dbReference type="EMBL" id="BJHW01000001">
    <property type="protein sequence ID" value="GDY51202.1"/>
    <property type="molecule type" value="Genomic_DNA"/>
</dbReference>
<feature type="region of interest" description="Disordered" evidence="1">
    <location>
        <begin position="76"/>
        <end position="117"/>
    </location>
</feature>
<name>A0A4D4KRB9_STRVO</name>
<proteinExistence type="predicted"/>
<organism evidence="2 3">
    <name type="scientific">Streptomyces violaceusniger</name>
    <dbReference type="NCBI Taxonomy" id="68280"/>
    <lineage>
        <taxon>Bacteria</taxon>
        <taxon>Bacillati</taxon>
        <taxon>Actinomycetota</taxon>
        <taxon>Actinomycetes</taxon>
        <taxon>Kitasatosporales</taxon>
        <taxon>Streptomycetaceae</taxon>
        <taxon>Streptomyces</taxon>
        <taxon>Streptomyces violaceusniger group</taxon>
    </lineage>
</organism>
<accession>A0A4D4KRB9</accession>
<keyword evidence="3" id="KW-1185">Reference proteome</keyword>
<protein>
    <recommendedName>
        <fullName evidence="4">Beta-ketoacyl synthase N-terminal domain-containing protein</fullName>
    </recommendedName>
</protein>
<sequence length="117" mass="12221">MVSTDTAGSPVISAWSAISPLGLGSTEFSRGLGSGRRAAVRLDREEWQVPYQEACLVPGFDIRGCWAARAPARWTGSPHWPSSRSAGCSPPVTPGGCRGSTRAPAWCSAPAPEAPRA</sequence>
<evidence type="ECO:0008006" key="4">
    <source>
        <dbReference type="Google" id="ProtNLM"/>
    </source>
</evidence>
<evidence type="ECO:0000256" key="1">
    <source>
        <dbReference type="SAM" id="MobiDB-lite"/>
    </source>
</evidence>
<gene>
    <name evidence="2" type="ORF">SVIO_018250</name>
</gene>
<dbReference type="Proteomes" id="UP000301309">
    <property type="component" value="Unassembled WGS sequence"/>
</dbReference>
<dbReference type="AlphaFoldDB" id="A0A4D4KRB9"/>
<comment type="caution">
    <text evidence="2">The sequence shown here is derived from an EMBL/GenBank/DDBJ whole genome shotgun (WGS) entry which is preliminary data.</text>
</comment>